<sequence length="96" mass="9760">MSAAVAGGAVAAVIRTDKSQNDSAALCAGSVSALIFRLMLSTVLVVSFVYWLSTSSQLAESIQGICQSSPAYQGCTPDGGVSANSPDVNSIGWTDE</sequence>
<proteinExistence type="predicted"/>
<organism evidence="3 4">
    <name type="scientific">Marinobacterium iners DSM 11526</name>
    <dbReference type="NCBI Taxonomy" id="1122198"/>
    <lineage>
        <taxon>Bacteria</taxon>
        <taxon>Pseudomonadati</taxon>
        <taxon>Pseudomonadota</taxon>
        <taxon>Gammaproteobacteria</taxon>
        <taxon>Oceanospirillales</taxon>
        <taxon>Oceanospirillaceae</taxon>
        <taxon>Marinobacterium</taxon>
    </lineage>
</organism>
<feature type="region of interest" description="Disordered" evidence="1">
    <location>
        <begin position="77"/>
        <end position="96"/>
    </location>
</feature>
<keyword evidence="2" id="KW-0472">Membrane</keyword>
<dbReference type="EMBL" id="FNRJ01000031">
    <property type="protein sequence ID" value="SEB17867.1"/>
    <property type="molecule type" value="Genomic_DNA"/>
</dbReference>
<dbReference type="Proteomes" id="UP000242469">
    <property type="component" value="Unassembled WGS sequence"/>
</dbReference>
<keyword evidence="4" id="KW-1185">Reference proteome</keyword>
<dbReference type="STRING" id="1122198.SAMN02745729_13119"/>
<feature type="compositionally biased region" description="Polar residues" evidence="1">
    <location>
        <begin position="82"/>
        <end position="96"/>
    </location>
</feature>
<feature type="transmembrane region" description="Helical" evidence="2">
    <location>
        <begin position="34"/>
        <end position="52"/>
    </location>
</feature>
<accession>A0A1H4H7Q2</accession>
<keyword evidence="2" id="KW-0812">Transmembrane</keyword>
<keyword evidence="2" id="KW-1133">Transmembrane helix</keyword>
<gene>
    <name evidence="3" type="ORF">SAMN02745729_13119</name>
</gene>
<name>A0A1H4H7Q2_9GAMM</name>
<evidence type="ECO:0000256" key="2">
    <source>
        <dbReference type="SAM" id="Phobius"/>
    </source>
</evidence>
<reference evidence="4" key="1">
    <citation type="submission" date="2016-10" db="EMBL/GenBank/DDBJ databases">
        <authorList>
            <person name="Varghese N."/>
            <person name="Submissions S."/>
        </authorList>
    </citation>
    <scope>NUCLEOTIDE SEQUENCE [LARGE SCALE GENOMIC DNA]</scope>
    <source>
        <strain evidence="4">DSM 11526</strain>
    </source>
</reference>
<evidence type="ECO:0000313" key="3">
    <source>
        <dbReference type="EMBL" id="SEB17867.1"/>
    </source>
</evidence>
<protein>
    <submittedName>
        <fullName evidence="3">Uncharacterized protein</fullName>
    </submittedName>
</protein>
<dbReference type="AlphaFoldDB" id="A0A1H4H7Q2"/>
<evidence type="ECO:0000313" key="4">
    <source>
        <dbReference type="Proteomes" id="UP000242469"/>
    </source>
</evidence>
<evidence type="ECO:0000256" key="1">
    <source>
        <dbReference type="SAM" id="MobiDB-lite"/>
    </source>
</evidence>